<dbReference type="Proteomes" id="UP001240150">
    <property type="component" value="Chromosome"/>
</dbReference>
<proteinExistence type="predicted"/>
<sequence>MGFPPSAVSATAQVFDPDSALLAEASFDAGSDAFTVVARATTDRPYVEYRYVRVNGTVQTGTHEGVAKSGIPVRFEHHFGAGRRVTFRVCVTGAHDFNPCSGTDDGENWTVAIA</sequence>
<name>A0ABY8WA01_9ACTN</name>
<organism evidence="1 2">
    <name type="scientific">Actinoplanes oblitus</name>
    <dbReference type="NCBI Taxonomy" id="3040509"/>
    <lineage>
        <taxon>Bacteria</taxon>
        <taxon>Bacillati</taxon>
        <taxon>Actinomycetota</taxon>
        <taxon>Actinomycetes</taxon>
        <taxon>Micromonosporales</taxon>
        <taxon>Micromonosporaceae</taxon>
        <taxon>Actinoplanes</taxon>
    </lineage>
</organism>
<gene>
    <name evidence="1" type="ORF">ACTOB_005181</name>
</gene>
<protein>
    <submittedName>
        <fullName evidence="1">Uncharacterized protein</fullName>
    </submittedName>
</protein>
<reference evidence="1 2" key="1">
    <citation type="submission" date="2023-06" db="EMBL/GenBank/DDBJ databases">
        <authorList>
            <person name="Yushchuk O."/>
            <person name="Binda E."/>
            <person name="Ruckert-Reed C."/>
            <person name="Fedorenko V."/>
            <person name="Kalinowski J."/>
            <person name="Marinelli F."/>
        </authorList>
    </citation>
    <scope>NUCLEOTIDE SEQUENCE [LARGE SCALE GENOMIC DNA]</scope>
    <source>
        <strain evidence="1 2">NRRL 3884</strain>
    </source>
</reference>
<evidence type="ECO:0000313" key="2">
    <source>
        <dbReference type="Proteomes" id="UP001240150"/>
    </source>
</evidence>
<keyword evidence="2" id="KW-1185">Reference proteome</keyword>
<evidence type="ECO:0000313" key="1">
    <source>
        <dbReference type="EMBL" id="WIM93209.1"/>
    </source>
</evidence>
<dbReference type="EMBL" id="CP126980">
    <property type="protein sequence ID" value="WIM93209.1"/>
    <property type="molecule type" value="Genomic_DNA"/>
</dbReference>
<accession>A0ABY8WA01</accession>
<dbReference type="RefSeq" id="WP_284914417.1">
    <property type="nucleotide sequence ID" value="NZ_CP126980.1"/>
</dbReference>